<evidence type="ECO:0000259" key="15">
    <source>
        <dbReference type="SMART" id="SM00904"/>
    </source>
</evidence>
<evidence type="ECO:0000256" key="8">
    <source>
        <dbReference type="ARBA" id="ARBA00022777"/>
    </source>
</evidence>
<keyword evidence="7 14" id="KW-0547">Nucleotide-binding</keyword>
<evidence type="ECO:0000256" key="2">
    <source>
        <dbReference type="ARBA" id="ARBA00005201"/>
    </source>
</evidence>
<comment type="catalytic activity">
    <reaction evidence="13 14">
        <text>FMN + ATP + H(+) = FAD + diphosphate</text>
        <dbReference type="Rhea" id="RHEA:17237"/>
        <dbReference type="ChEBI" id="CHEBI:15378"/>
        <dbReference type="ChEBI" id="CHEBI:30616"/>
        <dbReference type="ChEBI" id="CHEBI:33019"/>
        <dbReference type="ChEBI" id="CHEBI:57692"/>
        <dbReference type="ChEBI" id="CHEBI:58210"/>
        <dbReference type="EC" id="2.7.7.2"/>
    </reaction>
</comment>
<dbReference type="GO" id="GO:0003919">
    <property type="term" value="F:FMN adenylyltransferase activity"/>
    <property type="evidence" value="ECO:0007669"/>
    <property type="project" value="UniProtKB-EC"/>
</dbReference>
<dbReference type="Gene3D" id="2.40.30.30">
    <property type="entry name" value="Riboflavin kinase-like"/>
    <property type="match status" value="1"/>
</dbReference>
<dbReference type="InterPro" id="IPR015865">
    <property type="entry name" value="Riboflavin_kinase_bac/euk"/>
</dbReference>
<evidence type="ECO:0000256" key="14">
    <source>
        <dbReference type="PIRNR" id="PIRNR004491"/>
    </source>
</evidence>
<organism evidence="16 17">
    <name type="scientific">Siminovitchia thermophila</name>
    <dbReference type="NCBI Taxonomy" id="1245522"/>
    <lineage>
        <taxon>Bacteria</taxon>
        <taxon>Bacillati</taxon>
        <taxon>Bacillota</taxon>
        <taxon>Bacilli</taxon>
        <taxon>Bacillales</taxon>
        <taxon>Bacillaceae</taxon>
        <taxon>Siminovitchia</taxon>
    </lineage>
</organism>
<dbReference type="Proteomes" id="UP000823485">
    <property type="component" value="Unassembled WGS sequence"/>
</dbReference>
<evidence type="ECO:0000256" key="1">
    <source>
        <dbReference type="ARBA" id="ARBA00004726"/>
    </source>
</evidence>
<comment type="pathway">
    <text evidence="2 14">Cofactor biosynthesis; FMN biosynthesis; FMN from riboflavin (ATP route): step 1/1.</text>
</comment>
<dbReference type="NCBIfam" id="NF004162">
    <property type="entry name" value="PRK05627.1-5"/>
    <property type="match status" value="1"/>
</dbReference>
<gene>
    <name evidence="16" type="ORF">JOC94_003459</name>
</gene>
<sequence length="313" mass="35670">MKVLMVQHPHTFQQHDFPPLVMALGFFDGVHLGHRKVIETAKAAAVNSGWKSAVMTFDPHPSVVLSQENRPVEYITPLKEKADLISKLGIDYLFIVRFTSSFANLDPAQFVQQYVIDLNVRHVVAGFDFTYGKYGKGTMDTLPHHGMGILQVTTVTKMEEGNEKISSTAIREKLREGDTESVITFLGRYYETKGTVIHGEKRGRQLSFPTANIQLNEDYIIPKPGVYAVRLFVNGRWEKGVCNIGYKPTFHDPGQSHLSIEVHLLHFKRSIYGEEVTIEWRHRIRDEKKFHSLEDLKAQIAYDIVRASDFLQA</sequence>
<evidence type="ECO:0000256" key="6">
    <source>
        <dbReference type="ARBA" id="ARBA00022695"/>
    </source>
</evidence>
<evidence type="ECO:0000256" key="12">
    <source>
        <dbReference type="ARBA" id="ARBA00047880"/>
    </source>
</evidence>
<dbReference type="SUPFAM" id="SSF52374">
    <property type="entry name" value="Nucleotidylyl transferase"/>
    <property type="match status" value="1"/>
</dbReference>
<dbReference type="NCBIfam" id="NF004161">
    <property type="entry name" value="PRK05627.1-4"/>
    <property type="match status" value="1"/>
</dbReference>
<dbReference type="InterPro" id="IPR023468">
    <property type="entry name" value="Riboflavin_kinase"/>
</dbReference>
<evidence type="ECO:0000256" key="10">
    <source>
        <dbReference type="ARBA" id="ARBA00022840"/>
    </source>
</evidence>
<evidence type="ECO:0000256" key="7">
    <source>
        <dbReference type="ARBA" id="ARBA00022741"/>
    </source>
</evidence>
<keyword evidence="6 14" id="KW-0548">Nucleotidyltransferase</keyword>
<evidence type="ECO:0000256" key="11">
    <source>
        <dbReference type="ARBA" id="ARBA00023268"/>
    </source>
</evidence>
<keyword evidence="5 14" id="KW-0808">Transferase</keyword>
<dbReference type="EC" id="2.7.1.26" evidence="14"/>
<dbReference type="SUPFAM" id="SSF82114">
    <property type="entry name" value="Riboflavin kinase-like"/>
    <property type="match status" value="1"/>
</dbReference>
<comment type="caution">
    <text evidence="16">The sequence shown here is derived from an EMBL/GenBank/DDBJ whole genome shotgun (WGS) entry which is preliminary data.</text>
</comment>
<comment type="similarity">
    <text evidence="14">Belongs to the ribF family.</text>
</comment>
<dbReference type="InterPro" id="IPR023465">
    <property type="entry name" value="Riboflavin_kinase_dom_sf"/>
</dbReference>
<dbReference type="GO" id="GO:0008531">
    <property type="term" value="F:riboflavin kinase activity"/>
    <property type="evidence" value="ECO:0007669"/>
    <property type="project" value="UniProtKB-EC"/>
</dbReference>
<comment type="catalytic activity">
    <reaction evidence="12 14">
        <text>riboflavin + ATP = FMN + ADP + H(+)</text>
        <dbReference type="Rhea" id="RHEA:14357"/>
        <dbReference type="ChEBI" id="CHEBI:15378"/>
        <dbReference type="ChEBI" id="CHEBI:30616"/>
        <dbReference type="ChEBI" id="CHEBI:57986"/>
        <dbReference type="ChEBI" id="CHEBI:58210"/>
        <dbReference type="ChEBI" id="CHEBI:456216"/>
        <dbReference type="EC" id="2.7.1.26"/>
    </reaction>
</comment>
<proteinExistence type="inferred from homology"/>
<reference evidence="16 17" key="1">
    <citation type="submission" date="2021-01" db="EMBL/GenBank/DDBJ databases">
        <title>Genomic Encyclopedia of Type Strains, Phase IV (KMG-IV): sequencing the most valuable type-strain genomes for metagenomic binning, comparative biology and taxonomic classification.</title>
        <authorList>
            <person name="Goeker M."/>
        </authorList>
    </citation>
    <scope>NUCLEOTIDE SEQUENCE [LARGE SCALE GENOMIC DNA]</scope>
    <source>
        <strain evidence="16 17">DSM 105453</strain>
    </source>
</reference>
<evidence type="ECO:0000256" key="5">
    <source>
        <dbReference type="ARBA" id="ARBA00022679"/>
    </source>
</evidence>
<evidence type="ECO:0000313" key="16">
    <source>
        <dbReference type="EMBL" id="MBM7716439.1"/>
    </source>
</evidence>
<dbReference type="NCBIfam" id="NF004160">
    <property type="entry name" value="PRK05627.1-3"/>
    <property type="match status" value="1"/>
</dbReference>
<dbReference type="Gene3D" id="3.40.50.620">
    <property type="entry name" value="HUPs"/>
    <property type="match status" value="1"/>
</dbReference>
<feature type="domain" description="Riboflavin kinase" evidence="15">
    <location>
        <begin position="185"/>
        <end position="312"/>
    </location>
</feature>
<comment type="pathway">
    <text evidence="1 14">Cofactor biosynthesis; FAD biosynthesis; FAD from FMN: step 1/1.</text>
</comment>
<dbReference type="PANTHER" id="PTHR22749">
    <property type="entry name" value="RIBOFLAVIN KINASE/FMN ADENYLYLTRANSFERASE"/>
    <property type="match status" value="1"/>
</dbReference>
<keyword evidence="10 14" id="KW-0067">ATP-binding</keyword>
<dbReference type="Pfam" id="PF01687">
    <property type="entry name" value="Flavokinase"/>
    <property type="match status" value="1"/>
</dbReference>
<evidence type="ECO:0000256" key="4">
    <source>
        <dbReference type="ARBA" id="ARBA00022643"/>
    </source>
</evidence>
<keyword evidence="17" id="KW-1185">Reference proteome</keyword>
<keyword evidence="11" id="KW-0511">Multifunctional enzyme</keyword>
<evidence type="ECO:0000256" key="9">
    <source>
        <dbReference type="ARBA" id="ARBA00022827"/>
    </source>
</evidence>
<dbReference type="InterPro" id="IPR015864">
    <property type="entry name" value="FAD_synthase"/>
</dbReference>
<dbReference type="EC" id="2.7.7.2" evidence="14"/>
<evidence type="ECO:0000256" key="3">
    <source>
        <dbReference type="ARBA" id="ARBA00022630"/>
    </source>
</evidence>
<keyword evidence="9 14" id="KW-0274">FAD</keyword>
<keyword evidence="4 14" id="KW-0288">FMN</keyword>
<dbReference type="InterPro" id="IPR002606">
    <property type="entry name" value="Riboflavin_kinase_bac"/>
</dbReference>
<protein>
    <recommendedName>
        <fullName evidence="14">Riboflavin biosynthesis protein</fullName>
    </recommendedName>
    <domain>
        <recommendedName>
            <fullName evidence="14">Riboflavin kinase</fullName>
            <ecNumber evidence="14">2.7.1.26</ecNumber>
        </recommendedName>
        <alternativeName>
            <fullName evidence="14">Flavokinase</fullName>
        </alternativeName>
    </domain>
    <domain>
        <recommendedName>
            <fullName evidence="14">FMN adenylyltransferase</fullName>
            <ecNumber evidence="14">2.7.7.2</ecNumber>
        </recommendedName>
        <alternativeName>
            <fullName evidence="14">FAD pyrophosphorylase</fullName>
        </alternativeName>
        <alternativeName>
            <fullName evidence="14">FAD synthase</fullName>
        </alternativeName>
    </domain>
</protein>
<dbReference type="CDD" id="cd02064">
    <property type="entry name" value="FAD_synthetase_N"/>
    <property type="match status" value="1"/>
</dbReference>
<dbReference type="NCBIfam" id="TIGR00083">
    <property type="entry name" value="ribF"/>
    <property type="match status" value="1"/>
</dbReference>
<dbReference type="PANTHER" id="PTHR22749:SF6">
    <property type="entry name" value="RIBOFLAVIN KINASE"/>
    <property type="match status" value="1"/>
</dbReference>
<evidence type="ECO:0000256" key="13">
    <source>
        <dbReference type="ARBA" id="ARBA00049494"/>
    </source>
</evidence>
<dbReference type="Pfam" id="PF06574">
    <property type="entry name" value="FAD_syn"/>
    <property type="match status" value="1"/>
</dbReference>
<dbReference type="EMBL" id="JAFBFH010000027">
    <property type="protein sequence ID" value="MBM7716439.1"/>
    <property type="molecule type" value="Genomic_DNA"/>
</dbReference>
<dbReference type="PIRSF" id="PIRSF004491">
    <property type="entry name" value="FAD_Synth"/>
    <property type="match status" value="1"/>
</dbReference>
<keyword evidence="3 14" id="KW-0285">Flavoprotein</keyword>
<evidence type="ECO:0000313" key="17">
    <source>
        <dbReference type="Proteomes" id="UP000823485"/>
    </source>
</evidence>
<dbReference type="InterPro" id="IPR014729">
    <property type="entry name" value="Rossmann-like_a/b/a_fold"/>
</dbReference>
<dbReference type="SMART" id="SM00904">
    <property type="entry name" value="Flavokinase"/>
    <property type="match status" value="1"/>
</dbReference>
<name>A0ABS2RBB3_9BACI</name>
<dbReference type="RefSeq" id="WP_205179900.1">
    <property type="nucleotide sequence ID" value="NZ_JAFBFH010000027.1"/>
</dbReference>
<keyword evidence="8 14" id="KW-0418">Kinase</keyword>
<accession>A0ABS2RBB3</accession>